<evidence type="ECO:0000256" key="1">
    <source>
        <dbReference type="SAM" id="MobiDB-lite"/>
    </source>
</evidence>
<feature type="region of interest" description="Disordered" evidence="1">
    <location>
        <begin position="115"/>
        <end position="135"/>
    </location>
</feature>
<dbReference type="Proteomes" id="UP000593571">
    <property type="component" value="Unassembled WGS sequence"/>
</dbReference>
<organism evidence="2 3">
    <name type="scientific">Rousettus aegyptiacus</name>
    <name type="common">Egyptian fruit bat</name>
    <name type="synonym">Pteropus aegyptiacus</name>
    <dbReference type="NCBI Taxonomy" id="9407"/>
    <lineage>
        <taxon>Eukaryota</taxon>
        <taxon>Metazoa</taxon>
        <taxon>Chordata</taxon>
        <taxon>Craniata</taxon>
        <taxon>Vertebrata</taxon>
        <taxon>Euteleostomi</taxon>
        <taxon>Mammalia</taxon>
        <taxon>Eutheria</taxon>
        <taxon>Laurasiatheria</taxon>
        <taxon>Chiroptera</taxon>
        <taxon>Yinpterochiroptera</taxon>
        <taxon>Pteropodoidea</taxon>
        <taxon>Pteropodidae</taxon>
        <taxon>Rousettinae</taxon>
        <taxon>Rousettus</taxon>
    </lineage>
</organism>
<evidence type="ECO:0000313" key="2">
    <source>
        <dbReference type="EMBL" id="KAF6495670.1"/>
    </source>
</evidence>
<evidence type="ECO:0000313" key="3">
    <source>
        <dbReference type="Proteomes" id="UP000593571"/>
    </source>
</evidence>
<keyword evidence="3" id="KW-1185">Reference proteome</keyword>
<proteinExistence type="predicted"/>
<dbReference type="EMBL" id="JACASE010000002">
    <property type="protein sequence ID" value="KAF6495670.1"/>
    <property type="molecule type" value="Genomic_DNA"/>
</dbReference>
<dbReference type="AlphaFoldDB" id="A0A7J8JGT0"/>
<sequence>MLAAFRLAAELRFPCLRDAKWGARSSCRVRCWPPRNPSRVPAPACALSRGLAAAPLPGAPGASVPAVATPEPVGDSQEVVRLLQTACAPPNAGGGARGVFRPRGRGSASLPLATCQHSATSPEGPGLPASLDPPPGSGSFGHMTPLSLARLGLTPPTRLPWGACLSGSGRRSQERAATCRGCRERAPGRWGTAGKRAGGGFCRLNAELITQCLGRRGTLP</sequence>
<name>A0A7J8JGT0_ROUAE</name>
<comment type="caution">
    <text evidence="2">The sequence shown here is derived from an EMBL/GenBank/DDBJ whole genome shotgun (WGS) entry which is preliminary data.</text>
</comment>
<accession>A0A7J8JGT0</accession>
<gene>
    <name evidence="2" type="ORF">HJG63_010077</name>
</gene>
<protein>
    <submittedName>
        <fullName evidence="2">Uncharacterized protein</fullName>
    </submittedName>
</protein>
<reference evidence="2 3" key="1">
    <citation type="journal article" date="2020" name="Nature">
        <title>Six reference-quality genomes reveal evolution of bat adaptations.</title>
        <authorList>
            <person name="Jebb D."/>
            <person name="Huang Z."/>
            <person name="Pippel M."/>
            <person name="Hughes G.M."/>
            <person name="Lavrichenko K."/>
            <person name="Devanna P."/>
            <person name="Winkler S."/>
            <person name="Jermiin L.S."/>
            <person name="Skirmuntt E.C."/>
            <person name="Katzourakis A."/>
            <person name="Burkitt-Gray L."/>
            <person name="Ray D.A."/>
            <person name="Sullivan K.A.M."/>
            <person name="Roscito J.G."/>
            <person name="Kirilenko B.M."/>
            <person name="Davalos L.M."/>
            <person name="Corthals A.P."/>
            <person name="Power M.L."/>
            <person name="Jones G."/>
            <person name="Ransome R.D."/>
            <person name="Dechmann D.K.N."/>
            <person name="Locatelli A.G."/>
            <person name="Puechmaille S.J."/>
            <person name="Fedrigo O."/>
            <person name="Jarvis E.D."/>
            <person name="Hiller M."/>
            <person name="Vernes S.C."/>
            <person name="Myers E.W."/>
            <person name="Teeling E.C."/>
        </authorList>
    </citation>
    <scope>NUCLEOTIDE SEQUENCE [LARGE SCALE GENOMIC DNA]</scope>
    <source>
        <strain evidence="2">MRouAeg1</strain>
        <tissue evidence="2">Muscle</tissue>
    </source>
</reference>